<comment type="caution">
    <text evidence="12">The sequence shown here is derived from an EMBL/GenBank/DDBJ whole genome shotgun (WGS) entry which is preliminary data.</text>
</comment>
<dbReference type="Proteomes" id="UP000602905">
    <property type="component" value="Unassembled WGS sequence"/>
</dbReference>
<dbReference type="PROSITE" id="PS50076">
    <property type="entry name" value="DNAJ_2"/>
    <property type="match status" value="1"/>
</dbReference>
<sequence length="656" mass="71611">MAQYNYEGGLASYFILTFLSLVLIPLTLSFKSSGPTKKTVSCKCPECTKKEEKLKKSGVSSVKLGPKLLVTIALWAVFGAVAYNAATTKSDTKIYNPFEILGIKAGTSEKDIKRHYKKLSVKFHPDKVKLVANQTMESVAAHFVELTKAYKSLTDETVRQNLEQYGHPDGKQEFSVGIAIPKWVVEGKNSMFVLAFYGAIFMGILPLVVGRWWFGSRGLTKDGVHGNTASLFFKGVTEDASIDFLVSLLSRGFSAEQKAFSRKVAHTPAVEDDLNGLETEIKVLLGPRWSTVAQTAKVPEARRALVLLYAHLLRLPVNNDVLRKEQATLILRAPTLLTSLLTMTLSRNWAASSLQLMHLHAYLAQAILPSPLIESPSTALLQYPNVKKEDTAAVRSGEVSELLSNLSDKDVASGVRAAAANSGKLDIIDAKFKVIGERIVTPNAIVNLLFRAQVTPRIKPEGEEKETELSVEEAKAAAKALDERENAFLATRHETEPLDDKATDLTKFNRKPSWWVMICNQPGDKIIFGPQKFSDVPEASGSTSGVGAKGRLYKLQFQSPPQVGTYAFRAVFVSDTFVGDDLAMDLSLTVEDVSALTSEEAGAEDEISDPDEDTLAGQMAAMRGGAVKRRADDESEDESDTDGDESDSSDDSSDDD</sequence>
<dbReference type="GO" id="GO:0008320">
    <property type="term" value="F:protein transmembrane transporter activity"/>
    <property type="evidence" value="ECO:0007669"/>
    <property type="project" value="TreeGrafter"/>
</dbReference>
<dbReference type="GO" id="GO:0003723">
    <property type="term" value="F:RNA binding"/>
    <property type="evidence" value="ECO:0007669"/>
    <property type="project" value="TreeGrafter"/>
</dbReference>
<dbReference type="GO" id="GO:0006620">
    <property type="term" value="P:post-translational protein targeting to endoplasmic reticulum membrane"/>
    <property type="evidence" value="ECO:0007669"/>
    <property type="project" value="TreeGrafter"/>
</dbReference>
<dbReference type="FunFam" id="1.10.287.110:FF:000039">
    <property type="entry name" value="Protein translocation complex component (Npl1)"/>
    <property type="match status" value="1"/>
</dbReference>
<keyword evidence="8" id="KW-0143">Chaperone</keyword>
<evidence type="ECO:0000313" key="13">
    <source>
        <dbReference type="Proteomes" id="UP000602905"/>
    </source>
</evidence>
<dbReference type="InterPro" id="IPR035892">
    <property type="entry name" value="C2_domain_sf"/>
</dbReference>
<dbReference type="Gene3D" id="2.60.40.150">
    <property type="entry name" value="C2 domain"/>
    <property type="match status" value="1"/>
</dbReference>
<evidence type="ECO:0000256" key="7">
    <source>
        <dbReference type="ARBA" id="ARBA00023136"/>
    </source>
</evidence>
<feature type="domain" description="J" evidence="11">
    <location>
        <begin position="96"/>
        <end position="166"/>
    </location>
</feature>
<name>A0A8H7LVE1_9AGAM</name>
<dbReference type="PRINTS" id="PR00625">
    <property type="entry name" value="JDOMAIN"/>
</dbReference>
<dbReference type="SUPFAM" id="SSF158702">
    <property type="entry name" value="Sec63 N-terminal domain-like"/>
    <property type="match status" value="1"/>
</dbReference>
<evidence type="ECO:0000256" key="9">
    <source>
        <dbReference type="SAM" id="MobiDB-lite"/>
    </source>
</evidence>
<dbReference type="GO" id="GO:0006614">
    <property type="term" value="P:SRP-dependent cotranslational protein targeting to membrane"/>
    <property type="evidence" value="ECO:0007669"/>
    <property type="project" value="TreeGrafter"/>
</dbReference>
<evidence type="ECO:0000256" key="1">
    <source>
        <dbReference type="ARBA" id="ARBA00004477"/>
    </source>
</evidence>
<dbReference type="Pfam" id="PF02889">
    <property type="entry name" value="Sec63"/>
    <property type="match status" value="1"/>
</dbReference>
<comment type="subcellular location">
    <subcellularLocation>
        <location evidence="1">Endoplasmic reticulum membrane</location>
        <topology evidence="1">Multi-pass membrane protein</topology>
    </subcellularLocation>
</comment>
<feature type="transmembrane region" description="Helical" evidence="10">
    <location>
        <begin position="68"/>
        <end position="86"/>
    </location>
</feature>
<keyword evidence="3 10" id="KW-0812">Transmembrane</keyword>
<dbReference type="AlphaFoldDB" id="A0A8H7LVE1"/>
<gene>
    <name evidence="12" type="ORF">RHS03_03309</name>
</gene>
<evidence type="ECO:0000256" key="8">
    <source>
        <dbReference type="ARBA" id="ARBA00023186"/>
    </source>
</evidence>
<evidence type="ECO:0000256" key="5">
    <source>
        <dbReference type="ARBA" id="ARBA00022927"/>
    </source>
</evidence>
<feature type="compositionally biased region" description="Acidic residues" evidence="9">
    <location>
        <begin position="601"/>
        <end position="614"/>
    </location>
</feature>
<accession>A0A8H7LVE1</accession>
<reference evidence="12" key="1">
    <citation type="submission" date="2020-09" db="EMBL/GenBank/DDBJ databases">
        <title>Comparative genome analyses of four rice-infecting Rhizoctonia solani isolates reveal extensive enrichment of homogalacturonan modification genes.</title>
        <authorList>
            <person name="Lee D.-Y."/>
            <person name="Jeon J."/>
            <person name="Kim K.-T."/>
            <person name="Cheong K."/>
            <person name="Song H."/>
            <person name="Choi G."/>
            <person name="Ko J."/>
            <person name="Opiyo S.O."/>
            <person name="Zuo S."/>
            <person name="Madhav S."/>
            <person name="Lee Y.-H."/>
            <person name="Wang G.-L."/>
        </authorList>
    </citation>
    <scope>NUCLEOTIDE SEQUENCE</scope>
    <source>
        <strain evidence="12">AG1-IA WGL</strain>
    </source>
</reference>
<keyword evidence="6 10" id="KW-1133">Transmembrane helix</keyword>
<keyword evidence="5" id="KW-0653">Protein transport</keyword>
<dbReference type="PANTHER" id="PTHR24075:SF0">
    <property type="entry name" value="TRANSLOCATION PROTEIN SEC63 HOMOLOG"/>
    <property type="match status" value="1"/>
</dbReference>
<dbReference type="Pfam" id="PF00226">
    <property type="entry name" value="DnaJ"/>
    <property type="match status" value="1"/>
</dbReference>
<feature type="compositionally biased region" description="Acidic residues" evidence="9">
    <location>
        <begin position="633"/>
        <end position="656"/>
    </location>
</feature>
<evidence type="ECO:0000256" key="6">
    <source>
        <dbReference type="ARBA" id="ARBA00022989"/>
    </source>
</evidence>
<dbReference type="InterPro" id="IPR001623">
    <property type="entry name" value="DnaJ_domain"/>
</dbReference>
<dbReference type="SUPFAM" id="SSF81296">
    <property type="entry name" value="E set domains"/>
    <property type="match status" value="1"/>
</dbReference>
<dbReference type="SMART" id="SM00973">
    <property type="entry name" value="Sec63"/>
    <property type="match status" value="1"/>
</dbReference>
<keyword evidence="7 10" id="KW-0472">Membrane</keyword>
<evidence type="ECO:0000256" key="3">
    <source>
        <dbReference type="ARBA" id="ARBA00022692"/>
    </source>
</evidence>
<organism evidence="12 13">
    <name type="scientific">Rhizoctonia solani</name>
    <dbReference type="NCBI Taxonomy" id="456999"/>
    <lineage>
        <taxon>Eukaryota</taxon>
        <taxon>Fungi</taxon>
        <taxon>Dikarya</taxon>
        <taxon>Basidiomycota</taxon>
        <taxon>Agaricomycotina</taxon>
        <taxon>Agaricomycetes</taxon>
        <taxon>Cantharellales</taxon>
        <taxon>Ceratobasidiaceae</taxon>
        <taxon>Rhizoctonia</taxon>
    </lineage>
</organism>
<dbReference type="InterPro" id="IPR036869">
    <property type="entry name" value="J_dom_sf"/>
</dbReference>
<dbReference type="CDD" id="cd06257">
    <property type="entry name" value="DnaJ"/>
    <property type="match status" value="1"/>
</dbReference>
<evidence type="ECO:0000259" key="11">
    <source>
        <dbReference type="PROSITE" id="PS50076"/>
    </source>
</evidence>
<evidence type="ECO:0000256" key="10">
    <source>
        <dbReference type="SAM" id="Phobius"/>
    </source>
</evidence>
<dbReference type="InterPro" id="IPR004179">
    <property type="entry name" value="Sec63-dom"/>
</dbReference>
<keyword evidence="4" id="KW-0256">Endoplasmic reticulum</keyword>
<feature type="region of interest" description="Disordered" evidence="9">
    <location>
        <begin position="599"/>
        <end position="656"/>
    </location>
</feature>
<feature type="transmembrane region" description="Helical" evidence="10">
    <location>
        <begin position="12"/>
        <end position="30"/>
    </location>
</feature>
<dbReference type="InterPro" id="IPR014756">
    <property type="entry name" value="Ig_E-set"/>
</dbReference>
<evidence type="ECO:0000256" key="2">
    <source>
        <dbReference type="ARBA" id="ARBA00022448"/>
    </source>
</evidence>
<dbReference type="Gene3D" id="1.10.3380.10">
    <property type="entry name" value="Sec63 N-terminal domain-like domain"/>
    <property type="match status" value="1"/>
</dbReference>
<dbReference type="OrthoDB" id="1734229at2759"/>
<evidence type="ECO:0000313" key="12">
    <source>
        <dbReference type="EMBL" id="KAF8709044.1"/>
    </source>
</evidence>
<dbReference type="SMART" id="SM00271">
    <property type="entry name" value="DnaJ"/>
    <property type="match status" value="1"/>
</dbReference>
<dbReference type="SUPFAM" id="SSF46565">
    <property type="entry name" value="Chaperone J-domain"/>
    <property type="match status" value="1"/>
</dbReference>
<feature type="non-terminal residue" evidence="12">
    <location>
        <position position="1"/>
    </location>
</feature>
<dbReference type="Gene3D" id="1.10.287.110">
    <property type="entry name" value="DnaJ domain"/>
    <property type="match status" value="1"/>
</dbReference>
<protein>
    <submittedName>
        <fullName evidence="12">Posttranslational protein targeting membrane, translocation</fullName>
    </submittedName>
</protein>
<keyword evidence="2" id="KW-0813">Transport</keyword>
<evidence type="ECO:0000256" key="4">
    <source>
        <dbReference type="ARBA" id="ARBA00022824"/>
    </source>
</evidence>
<proteinExistence type="predicted"/>
<dbReference type="GO" id="GO:0031207">
    <property type="term" value="C:Sec62/Sec63 complex"/>
    <property type="evidence" value="ECO:0007669"/>
    <property type="project" value="TreeGrafter"/>
</dbReference>
<dbReference type="EMBL" id="JACYCD010000048">
    <property type="protein sequence ID" value="KAF8709044.1"/>
    <property type="molecule type" value="Genomic_DNA"/>
</dbReference>
<dbReference type="PANTHER" id="PTHR24075">
    <property type="entry name" value="SEC63 DOMAIN-CONTAINING"/>
    <property type="match status" value="1"/>
</dbReference>
<feature type="transmembrane region" description="Helical" evidence="10">
    <location>
        <begin position="192"/>
        <end position="214"/>
    </location>
</feature>